<dbReference type="SUPFAM" id="SSF54001">
    <property type="entry name" value="Cysteine proteinases"/>
    <property type="match status" value="1"/>
</dbReference>
<evidence type="ECO:0000256" key="11">
    <source>
        <dbReference type="ARBA" id="ARBA00032901"/>
    </source>
</evidence>
<dbReference type="EC" id="3.5.1.52" evidence="5"/>
<sequence>CTTCLNSLYRFPRYNDPFKLLETRCGRCGEYAIMFSAICRAYSYLTRHVYDTTDHVWTEIYSYEQKKWLHCDSCENLCDSPHVYEVGWKKTLTYIIAFSQDHVQDVTWRYVTNFLKTREQRKLCNEKTLRKTIEKINFKLKTNMNDGERKQLIKRSVEELASFLRESISNKESDFQGRQSGSLLWRISRRETELPSNSKCDYIYHITNDECEIGQCQFVYDSATDKYYRNQVFDCDNWLTRLSSCKNIQRKVEHDWNMCYIARKTNENMGIIQWNIQLPNEDYEIKNVHVKYPFTCFDSGKVQWQIEYFDNKKTAYSQDLPTNDSKNEYDLRIDSISCQNIRILATLSGGDGDCAWQKAQLFRQSTEVENKNDQRLFSVQIFIQKRSTAE</sequence>
<dbReference type="SUPFAM" id="SSF49785">
    <property type="entry name" value="Galactose-binding domain-like"/>
    <property type="match status" value="1"/>
</dbReference>
<evidence type="ECO:0000259" key="13">
    <source>
        <dbReference type="PROSITE" id="PS51398"/>
    </source>
</evidence>
<dbReference type="PANTHER" id="PTHR12143">
    <property type="entry name" value="PEPTIDE N-GLYCANASE PNGASE -RELATED"/>
    <property type="match status" value="1"/>
</dbReference>
<evidence type="ECO:0000256" key="3">
    <source>
        <dbReference type="ARBA" id="ARBA00004496"/>
    </source>
</evidence>
<comment type="subcellular location">
    <subcellularLocation>
        <location evidence="3">Cytoplasm</location>
    </subcellularLocation>
</comment>
<dbReference type="EMBL" id="CAJOBA010044622">
    <property type="protein sequence ID" value="CAF4166469.1"/>
    <property type="molecule type" value="Genomic_DNA"/>
</dbReference>
<evidence type="ECO:0000313" key="16">
    <source>
        <dbReference type="EMBL" id="CAF4166469.1"/>
    </source>
</evidence>
<dbReference type="EMBL" id="CAJOBC010088600">
    <property type="protein sequence ID" value="CAF4370636.1"/>
    <property type="molecule type" value="Genomic_DNA"/>
</dbReference>
<name>A0A815TKA3_9BILA</name>
<dbReference type="InterPro" id="IPR008979">
    <property type="entry name" value="Galactose-bd-like_sf"/>
</dbReference>
<evidence type="ECO:0000256" key="10">
    <source>
        <dbReference type="ARBA" id="ARBA00022833"/>
    </source>
</evidence>
<comment type="cofactor">
    <cofactor evidence="2">
        <name>Zn(2+)</name>
        <dbReference type="ChEBI" id="CHEBI:29105"/>
    </cofactor>
</comment>
<dbReference type="Gene3D" id="2.60.120.1020">
    <property type="entry name" value="Peptide N glycanase, PAW domain"/>
    <property type="match status" value="1"/>
</dbReference>
<evidence type="ECO:0000313" key="18">
    <source>
        <dbReference type="Proteomes" id="UP000663829"/>
    </source>
</evidence>
<dbReference type="AlphaFoldDB" id="A0A815TKA3"/>
<gene>
    <name evidence="15" type="ORF">GPM918_LOCUS37057</name>
    <name evidence="14" type="ORF">OVA965_LOCUS31029</name>
    <name evidence="17" type="ORF">SRO942_LOCUS37817</name>
    <name evidence="16" type="ORF">TMI583_LOCUS31850</name>
</gene>
<evidence type="ECO:0000256" key="7">
    <source>
        <dbReference type="ARBA" id="ARBA00022490"/>
    </source>
</evidence>
<dbReference type="GO" id="GO:0006516">
    <property type="term" value="P:glycoprotein catabolic process"/>
    <property type="evidence" value="ECO:0007669"/>
    <property type="project" value="InterPro"/>
</dbReference>
<evidence type="ECO:0000256" key="8">
    <source>
        <dbReference type="ARBA" id="ARBA00022723"/>
    </source>
</evidence>
<evidence type="ECO:0000256" key="2">
    <source>
        <dbReference type="ARBA" id="ARBA00001947"/>
    </source>
</evidence>
<dbReference type="EMBL" id="CAJNOQ010023060">
    <property type="protein sequence ID" value="CAF1509755.1"/>
    <property type="molecule type" value="Genomic_DNA"/>
</dbReference>
<dbReference type="GO" id="GO:0005634">
    <property type="term" value="C:nucleus"/>
    <property type="evidence" value="ECO:0007669"/>
    <property type="project" value="TreeGrafter"/>
</dbReference>
<dbReference type="Pfam" id="PF01841">
    <property type="entry name" value="Transglut_core"/>
    <property type="match status" value="1"/>
</dbReference>
<dbReference type="InterPro" id="IPR038765">
    <property type="entry name" value="Papain-like_cys_pep_sf"/>
</dbReference>
<keyword evidence="9" id="KW-0378">Hydrolase</keyword>
<keyword evidence="18" id="KW-1185">Reference proteome</keyword>
<dbReference type="PROSITE" id="PS51398">
    <property type="entry name" value="PAW"/>
    <property type="match status" value="1"/>
</dbReference>
<dbReference type="InterPro" id="IPR050883">
    <property type="entry name" value="PNGase"/>
</dbReference>
<comment type="similarity">
    <text evidence="4 12">Belongs to the transglutaminase-like superfamily. PNGase family.</text>
</comment>
<evidence type="ECO:0000256" key="6">
    <source>
        <dbReference type="ARBA" id="ARBA00018546"/>
    </source>
</evidence>
<feature type="domain" description="PAW" evidence="13">
    <location>
        <begin position="174"/>
        <end position="386"/>
    </location>
</feature>
<evidence type="ECO:0000313" key="15">
    <source>
        <dbReference type="EMBL" id="CAF1509755.1"/>
    </source>
</evidence>
<dbReference type="Proteomes" id="UP000682733">
    <property type="component" value="Unassembled WGS sequence"/>
</dbReference>
<dbReference type="InterPro" id="IPR038680">
    <property type="entry name" value="PAW_sf"/>
</dbReference>
<evidence type="ECO:0000256" key="5">
    <source>
        <dbReference type="ARBA" id="ARBA00012158"/>
    </source>
</evidence>
<protein>
    <recommendedName>
        <fullName evidence="6">Peptide-N(4)-(N-acetyl-beta-glucosaminyl)asparagine amidase</fullName>
        <ecNumber evidence="5">3.5.1.52</ecNumber>
    </recommendedName>
    <alternativeName>
        <fullName evidence="11">Peptide:N-glycanase</fullName>
    </alternativeName>
</protein>
<organism evidence="15 18">
    <name type="scientific">Didymodactylos carnosus</name>
    <dbReference type="NCBI Taxonomy" id="1234261"/>
    <lineage>
        <taxon>Eukaryota</taxon>
        <taxon>Metazoa</taxon>
        <taxon>Spiralia</taxon>
        <taxon>Gnathifera</taxon>
        <taxon>Rotifera</taxon>
        <taxon>Eurotatoria</taxon>
        <taxon>Bdelloidea</taxon>
        <taxon>Philodinida</taxon>
        <taxon>Philodinidae</taxon>
        <taxon>Didymodactylos</taxon>
    </lineage>
</organism>
<dbReference type="GO" id="GO:0000224">
    <property type="term" value="F:peptide-N4-(N-acetyl-beta-glucosaminyl)asparagine amidase activity"/>
    <property type="evidence" value="ECO:0007669"/>
    <property type="project" value="UniProtKB-EC"/>
</dbReference>
<feature type="non-terminal residue" evidence="15">
    <location>
        <position position="1"/>
    </location>
</feature>
<dbReference type="GO" id="GO:0046872">
    <property type="term" value="F:metal ion binding"/>
    <property type="evidence" value="ECO:0007669"/>
    <property type="project" value="UniProtKB-KW"/>
</dbReference>
<comment type="caution">
    <text evidence="15">The sequence shown here is derived from an EMBL/GenBank/DDBJ whole genome shotgun (WGS) entry which is preliminary data.</text>
</comment>
<dbReference type="EMBL" id="CAJNOK010022972">
    <property type="protein sequence ID" value="CAF1356193.1"/>
    <property type="molecule type" value="Genomic_DNA"/>
</dbReference>
<evidence type="ECO:0000256" key="12">
    <source>
        <dbReference type="PROSITE-ProRule" id="PRU00731"/>
    </source>
</evidence>
<dbReference type="Proteomes" id="UP000677228">
    <property type="component" value="Unassembled WGS sequence"/>
</dbReference>
<reference evidence="15" key="1">
    <citation type="submission" date="2021-02" db="EMBL/GenBank/DDBJ databases">
        <authorList>
            <person name="Nowell W R."/>
        </authorList>
    </citation>
    <scope>NUCLEOTIDE SEQUENCE</scope>
</reference>
<evidence type="ECO:0000313" key="14">
    <source>
        <dbReference type="EMBL" id="CAF1356193.1"/>
    </source>
</evidence>
<evidence type="ECO:0000256" key="4">
    <source>
        <dbReference type="ARBA" id="ARBA00009390"/>
    </source>
</evidence>
<proteinExistence type="inferred from homology"/>
<dbReference type="PANTHER" id="PTHR12143:SF19">
    <property type="entry name" value="PEPTIDE-N(4)-(N-ACETYL-BETA-GLUCOSAMINYL)ASPARAGINE AMIDASE"/>
    <property type="match status" value="1"/>
</dbReference>
<accession>A0A815TKA3</accession>
<dbReference type="InterPro" id="IPR002931">
    <property type="entry name" value="Transglutaminase-like"/>
</dbReference>
<dbReference type="Proteomes" id="UP000681722">
    <property type="component" value="Unassembled WGS sequence"/>
</dbReference>
<comment type="catalytic activity">
    <reaction evidence="1">
        <text>Hydrolysis of an N(4)-(acetyl-beta-D-glucosaminyl)asparagine residue in which the glucosamine residue may be further glycosylated, to yield a (substituted) N-acetyl-beta-D-glucosaminylamine and a peptide containing an aspartate residue.</text>
        <dbReference type="EC" id="3.5.1.52"/>
    </reaction>
</comment>
<evidence type="ECO:0000256" key="9">
    <source>
        <dbReference type="ARBA" id="ARBA00022801"/>
    </source>
</evidence>
<keyword evidence="8" id="KW-0479">Metal-binding</keyword>
<evidence type="ECO:0000256" key="1">
    <source>
        <dbReference type="ARBA" id="ARBA00001650"/>
    </source>
</evidence>
<dbReference type="GO" id="GO:0005829">
    <property type="term" value="C:cytosol"/>
    <property type="evidence" value="ECO:0007669"/>
    <property type="project" value="TreeGrafter"/>
</dbReference>
<dbReference type="OrthoDB" id="409136at2759"/>
<dbReference type="InterPro" id="IPR006588">
    <property type="entry name" value="Peptide_N_glycanase_PAW_dom"/>
</dbReference>
<dbReference type="Pfam" id="PF04721">
    <property type="entry name" value="PAW"/>
    <property type="match status" value="1"/>
</dbReference>
<dbReference type="Gene3D" id="3.10.620.30">
    <property type="match status" value="1"/>
</dbReference>
<keyword evidence="10" id="KW-0862">Zinc</keyword>
<evidence type="ECO:0000313" key="17">
    <source>
        <dbReference type="EMBL" id="CAF4370636.1"/>
    </source>
</evidence>
<dbReference type="Proteomes" id="UP000663829">
    <property type="component" value="Unassembled WGS sequence"/>
</dbReference>
<dbReference type="SMART" id="SM00460">
    <property type="entry name" value="TGc"/>
    <property type="match status" value="1"/>
</dbReference>
<keyword evidence="7" id="KW-0963">Cytoplasm</keyword>